<dbReference type="CDD" id="cd00130">
    <property type="entry name" value="PAS"/>
    <property type="match status" value="3"/>
</dbReference>
<dbReference type="InterPro" id="IPR035965">
    <property type="entry name" value="PAS-like_dom_sf"/>
</dbReference>
<dbReference type="PROSITE" id="PS50887">
    <property type="entry name" value="GGDEF"/>
    <property type="match status" value="1"/>
</dbReference>
<dbReference type="AlphaFoldDB" id="A0A940WYI9"/>
<feature type="domain" description="EAL" evidence="3">
    <location>
        <begin position="579"/>
        <end position="833"/>
    </location>
</feature>
<sequence>MMKSLKEKLRSIDFLKTVTAIDLNELEACKLLFGNNSDLVIFSDLNGVIIDFNDAANKVLGYERKELLDQSIFSIIQRADHTRTAENLVSLTNGKPQYDTYTLKHKDGSAIVIENRSILIKDGDEQVGFIAIGKNVTYIKQQELKLKHIQENYNHIQAVGNTATWDYDVKNDEAYWSKHMYTIFGFETDAITPPNNDEFVSLIHHEDRELFINIVKQTNKDKKAFQTELRILKKNGEERIICMKADVILDAKGELIHIIGTIQDITDQRRMESLLKQSEDEKQIIYDNLDMSIWSFDVLANKIIFCSKGFTTIYGKSPEQIETEDNFWRDVVYPDDFDRIVEKQADLFKGKTLKRQFRIIHPSGQIKWVSDQVTPTLDENGTLIRIDGITSDVTEQKQAEAQMNYLAHHDFLTELPNRRVFQKRFVELLEEVKCSSQQLSVIYLNIDRMKYFNDTLGHFVGDAILQEVSRRLLSLGDSLLVARMVGDEFAVVVSKETALSEKAIKVATEIMALLEDPVIVDDYELYITTSIGISVFPDNGTDQDQLMINAIAAMNQAKQRGKNNYQLFSQSMGVKTQKSYSIEQDIRKALLHDEFAVYYQPRVDAATGEIVSAEALIRWQHPEKGMIPPGIFIPIAEEAGLITEIGDVVATKVSQQLRQWMNEGAHICPISINVSAQGFLKTDLIMNLVSILETAQISPTLIELEITESSYLNNMGLVIEIIAELKKHGFRIALDDFGTGYSSLTHLRELKIDTLKIDRSFIRNITENKQDEIITSSVIQLAQGLNLKVVAEGVECQDQLELLKEKGCDQIQGYLFSKPVPTQEFEDLLKQGFLQAT</sequence>
<dbReference type="EMBL" id="JAGKSQ010000010">
    <property type="protein sequence ID" value="MBP3953177.1"/>
    <property type="molecule type" value="Genomic_DNA"/>
</dbReference>
<dbReference type="SMART" id="SM00086">
    <property type="entry name" value="PAC"/>
    <property type="match status" value="3"/>
</dbReference>
<dbReference type="Gene3D" id="3.20.20.450">
    <property type="entry name" value="EAL domain"/>
    <property type="match status" value="1"/>
</dbReference>
<dbReference type="PANTHER" id="PTHR44757:SF2">
    <property type="entry name" value="BIOFILM ARCHITECTURE MAINTENANCE PROTEIN MBAA"/>
    <property type="match status" value="1"/>
</dbReference>
<evidence type="ECO:0000259" key="3">
    <source>
        <dbReference type="PROSITE" id="PS50883"/>
    </source>
</evidence>
<dbReference type="CDD" id="cd01948">
    <property type="entry name" value="EAL"/>
    <property type="match status" value="1"/>
</dbReference>
<evidence type="ECO:0000313" key="6">
    <source>
        <dbReference type="Proteomes" id="UP000678228"/>
    </source>
</evidence>
<reference evidence="5" key="1">
    <citation type="submission" date="2021-03" db="EMBL/GenBank/DDBJ databases">
        <title>Bacillus suaedae sp. nov., isolated from Suaeda aralocaspica.</title>
        <authorList>
            <person name="Lei R.F.R."/>
        </authorList>
    </citation>
    <scope>NUCLEOTIDE SEQUENCE</scope>
    <source>
        <strain evidence="5">YZJH907-2</strain>
    </source>
</reference>
<dbReference type="PROSITE" id="PS50883">
    <property type="entry name" value="EAL"/>
    <property type="match status" value="1"/>
</dbReference>
<dbReference type="SMART" id="SM00091">
    <property type="entry name" value="PAS"/>
    <property type="match status" value="3"/>
</dbReference>
<dbReference type="SUPFAM" id="SSF55073">
    <property type="entry name" value="Nucleotide cyclase"/>
    <property type="match status" value="1"/>
</dbReference>
<dbReference type="InterPro" id="IPR001610">
    <property type="entry name" value="PAC"/>
</dbReference>
<evidence type="ECO:0000259" key="1">
    <source>
        <dbReference type="PROSITE" id="PS50112"/>
    </source>
</evidence>
<dbReference type="PROSITE" id="PS50113">
    <property type="entry name" value="PAC"/>
    <property type="match status" value="2"/>
</dbReference>
<name>A0A940WYI9_9BACI</name>
<feature type="domain" description="PAS" evidence="1">
    <location>
        <begin position="25"/>
        <end position="95"/>
    </location>
</feature>
<dbReference type="SUPFAM" id="SSF141868">
    <property type="entry name" value="EAL domain-like"/>
    <property type="match status" value="1"/>
</dbReference>
<dbReference type="InterPro" id="IPR000160">
    <property type="entry name" value="GGDEF_dom"/>
</dbReference>
<proteinExistence type="predicted"/>
<dbReference type="PROSITE" id="PS50112">
    <property type="entry name" value="PAS"/>
    <property type="match status" value="2"/>
</dbReference>
<feature type="domain" description="PAC" evidence="2">
    <location>
        <begin position="225"/>
        <end position="277"/>
    </location>
</feature>
<dbReference type="SMART" id="SM00267">
    <property type="entry name" value="GGDEF"/>
    <property type="match status" value="1"/>
</dbReference>
<evidence type="ECO:0000259" key="2">
    <source>
        <dbReference type="PROSITE" id="PS50113"/>
    </source>
</evidence>
<dbReference type="InterPro" id="IPR000014">
    <property type="entry name" value="PAS"/>
</dbReference>
<dbReference type="Gene3D" id="3.30.70.270">
    <property type="match status" value="1"/>
</dbReference>
<dbReference type="SUPFAM" id="SSF55785">
    <property type="entry name" value="PYP-like sensor domain (PAS domain)"/>
    <property type="match status" value="3"/>
</dbReference>
<dbReference type="RefSeq" id="WP_210599032.1">
    <property type="nucleotide sequence ID" value="NZ_JAGKSQ010000010.1"/>
</dbReference>
<feature type="domain" description="PAS" evidence="1">
    <location>
        <begin position="278"/>
        <end position="351"/>
    </location>
</feature>
<gene>
    <name evidence="5" type="ORF">J7W16_18805</name>
</gene>
<dbReference type="Pfam" id="PF00563">
    <property type="entry name" value="EAL"/>
    <property type="match status" value="1"/>
</dbReference>
<feature type="domain" description="GGDEF" evidence="4">
    <location>
        <begin position="437"/>
        <end position="570"/>
    </location>
</feature>
<dbReference type="Proteomes" id="UP000678228">
    <property type="component" value="Unassembled WGS sequence"/>
</dbReference>
<dbReference type="NCBIfam" id="TIGR00254">
    <property type="entry name" value="GGDEF"/>
    <property type="match status" value="1"/>
</dbReference>
<evidence type="ECO:0000313" key="5">
    <source>
        <dbReference type="EMBL" id="MBP3953177.1"/>
    </source>
</evidence>
<dbReference type="Pfam" id="PF08447">
    <property type="entry name" value="PAS_3"/>
    <property type="match status" value="2"/>
</dbReference>
<keyword evidence="6" id="KW-1185">Reference proteome</keyword>
<dbReference type="InterPro" id="IPR052155">
    <property type="entry name" value="Biofilm_reg_signaling"/>
</dbReference>
<dbReference type="Pfam" id="PF00990">
    <property type="entry name" value="GGDEF"/>
    <property type="match status" value="1"/>
</dbReference>
<accession>A0A940WYI9</accession>
<protein>
    <submittedName>
        <fullName evidence="5">EAL domain-containing protein</fullName>
    </submittedName>
</protein>
<dbReference type="Gene3D" id="2.10.70.100">
    <property type="match status" value="1"/>
</dbReference>
<dbReference type="CDD" id="cd01949">
    <property type="entry name" value="GGDEF"/>
    <property type="match status" value="1"/>
</dbReference>
<dbReference type="Pfam" id="PF13426">
    <property type="entry name" value="PAS_9"/>
    <property type="match status" value="1"/>
</dbReference>
<dbReference type="InterPro" id="IPR000700">
    <property type="entry name" value="PAS-assoc_C"/>
</dbReference>
<dbReference type="SMART" id="SM00052">
    <property type="entry name" value="EAL"/>
    <property type="match status" value="1"/>
</dbReference>
<comment type="caution">
    <text evidence="5">The sequence shown here is derived from an EMBL/GenBank/DDBJ whole genome shotgun (WGS) entry which is preliminary data.</text>
</comment>
<dbReference type="FunFam" id="3.20.20.450:FF:000001">
    <property type="entry name" value="Cyclic di-GMP phosphodiesterase yahA"/>
    <property type="match status" value="1"/>
</dbReference>
<dbReference type="InterPro" id="IPR043128">
    <property type="entry name" value="Rev_trsase/Diguanyl_cyclase"/>
</dbReference>
<dbReference type="Gene3D" id="3.30.450.20">
    <property type="entry name" value="PAS domain"/>
    <property type="match status" value="3"/>
</dbReference>
<evidence type="ECO:0000259" key="4">
    <source>
        <dbReference type="PROSITE" id="PS50887"/>
    </source>
</evidence>
<dbReference type="PANTHER" id="PTHR44757">
    <property type="entry name" value="DIGUANYLATE CYCLASE DGCP"/>
    <property type="match status" value="1"/>
</dbReference>
<dbReference type="InterPro" id="IPR013655">
    <property type="entry name" value="PAS_fold_3"/>
</dbReference>
<dbReference type="InterPro" id="IPR001633">
    <property type="entry name" value="EAL_dom"/>
</dbReference>
<dbReference type="InterPro" id="IPR029787">
    <property type="entry name" value="Nucleotide_cyclase"/>
</dbReference>
<dbReference type="NCBIfam" id="TIGR00229">
    <property type="entry name" value="sensory_box"/>
    <property type="match status" value="3"/>
</dbReference>
<feature type="domain" description="PAC" evidence="2">
    <location>
        <begin position="353"/>
        <end position="405"/>
    </location>
</feature>
<organism evidence="5 6">
    <name type="scientific">Halalkalibacter suaedae</name>
    <dbReference type="NCBI Taxonomy" id="2822140"/>
    <lineage>
        <taxon>Bacteria</taxon>
        <taxon>Bacillati</taxon>
        <taxon>Bacillota</taxon>
        <taxon>Bacilli</taxon>
        <taxon>Bacillales</taxon>
        <taxon>Bacillaceae</taxon>
        <taxon>Halalkalibacter</taxon>
    </lineage>
</organism>
<dbReference type="InterPro" id="IPR035919">
    <property type="entry name" value="EAL_sf"/>
</dbReference>